<evidence type="ECO:0000313" key="14">
    <source>
        <dbReference type="Proteomes" id="UP000728032"/>
    </source>
</evidence>
<dbReference type="InterPro" id="IPR013087">
    <property type="entry name" value="Znf_C2H2_type"/>
</dbReference>
<evidence type="ECO:0000256" key="9">
    <source>
        <dbReference type="ARBA" id="ARBA00048317"/>
    </source>
</evidence>
<evidence type="ECO:0000256" key="10">
    <source>
        <dbReference type="ARBA" id="ARBA00049432"/>
    </source>
</evidence>
<feature type="compositionally biased region" description="Polar residues" evidence="11">
    <location>
        <begin position="477"/>
        <end position="486"/>
    </location>
</feature>
<dbReference type="GO" id="GO:0097363">
    <property type="term" value="F:protein O-acetylglucosaminyltransferase activity"/>
    <property type="evidence" value="ECO:0007669"/>
    <property type="project" value="UniProtKB-EC"/>
</dbReference>
<feature type="domain" description="C2H2-type" evidence="12">
    <location>
        <begin position="675"/>
        <end position="695"/>
    </location>
</feature>
<organism evidence="13">
    <name type="scientific">Oppiella nova</name>
    <dbReference type="NCBI Taxonomy" id="334625"/>
    <lineage>
        <taxon>Eukaryota</taxon>
        <taxon>Metazoa</taxon>
        <taxon>Ecdysozoa</taxon>
        <taxon>Arthropoda</taxon>
        <taxon>Chelicerata</taxon>
        <taxon>Arachnida</taxon>
        <taxon>Acari</taxon>
        <taxon>Acariformes</taxon>
        <taxon>Sarcoptiformes</taxon>
        <taxon>Oribatida</taxon>
        <taxon>Brachypylina</taxon>
        <taxon>Oppioidea</taxon>
        <taxon>Oppiidae</taxon>
        <taxon>Oppiella</taxon>
    </lineage>
</organism>
<evidence type="ECO:0000256" key="3">
    <source>
        <dbReference type="ARBA" id="ARBA00022679"/>
    </source>
</evidence>
<accession>A0A7R9M8L7</accession>
<dbReference type="EMBL" id="OC922875">
    <property type="protein sequence ID" value="CAD7654493.1"/>
    <property type="molecule type" value="Genomic_DNA"/>
</dbReference>
<protein>
    <recommendedName>
        <fullName evidence="7">EGF domain-specific O-linked N-acetylglucosamine transferase</fullName>
        <ecNumber evidence="1">2.4.1.255</ecNumber>
    </recommendedName>
    <alternativeName>
        <fullName evidence="8">Extracellular O-linked N-acetylglucosamine transferase</fullName>
    </alternativeName>
</protein>
<keyword evidence="5" id="KW-0256">Endoplasmic reticulum</keyword>
<dbReference type="EC" id="2.4.1.255" evidence="1"/>
<keyword evidence="3" id="KW-0808">Transferase</keyword>
<evidence type="ECO:0000313" key="13">
    <source>
        <dbReference type="EMBL" id="CAD7654493.1"/>
    </source>
</evidence>
<feature type="compositionally biased region" description="Polar residues" evidence="11">
    <location>
        <begin position="454"/>
        <end position="469"/>
    </location>
</feature>
<evidence type="ECO:0000256" key="2">
    <source>
        <dbReference type="ARBA" id="ARBA00022676"/>
    </source>
</evidence>
<feature type="region of interest" description="Disordered" evidence="11">
    <location>
        <begin position="454"/>
        <end position="486"/>
    </location>
</feature>
<evidence type="ECO:0000256" key="11">
    <source>
        <dbReference type="SAM" id="MobiDB-lite"/>
    </source>
</evidence>
<dbReference type="OrthoDB" id="529273at2759"/>
<feature type="domain" description="C2H2-type" evidence="12">
    <location>
        <begin position="91"/>
        <end position="111"/>
    </location>
</feature>
<dbReference type="SMART" id="SM00355">
    <property type="entry name" value="ZnF_C2H2"/>
    <property type="match status" value="6"/>
</dbReference>
<dbReference type="EMBL" id="CAJPVJ010008050">
    <property type="protein sequence ID" value="CAG2171680.1"/>
    <property type="molecule type" value="Genomic_DNA"/>
</dbReference>
<name>A0A7R9M8L7_9ACAR</name>
<dbReference type="PANTHER" id="PTHR20961:SF148">
    <property type="entry name" value="EGF DOMAIN-SPECIFIC O-LINKED N-ACETYLGLUCOSAMINE TRANSFERASE"/>
    <property type="match status" value="1"/>
</dbReference>
<dbReference type="InterPro" id="IPR007657">
    <property type="entry name" value="Glycosyltransferase_61"/>
</dbReference>
<comment type="catalytic activity">
    <reaction evidence="10">
        <text>L-threonyl-[protein] + UDP-N-acetyl-alpha-D-glucosamine = 3-O-(N-acetyl-beta-D-glucosaminyl)-L-threonyl-[protein] + UDP + H(+)</text>
        <dbReference type="Rhea" id="RHEA:48908"/>
        <dbReference type="Rhea" id="RHEA-COMP:11060"/>
        <dbReference type="Rhea" id="RHEA-COMP:12252"/>
        <dbReference type="ChEBI" id="CHEBI:15378"/>
        <dbReference type="ChEBI" id="CHEBI:30013"/>
        <dbReference type="ChEBI" id="CHEBI:57705"/>
        <dbReference type="ChEBI" id="CHEBI:58223"/>
        <dbReference type="ChEBI" id="CHEBI:90840"/>
        <dbReference type="EC" id="2.4.1.255"/>
    </reaction>
</comment>
<keyword evidence="14" id="KW-1185">Reference proteome</keyword>
<feature type="non-terminal residue" evidence="13">
    <location>
        <position position="1"/>
    </location>
</feature>
<evidence type="ECO:0000256" key="8">
    <source>
        <dbReference type="ARBA" id="ARBA00042574"/>
    </source>
</evidence>
<comment type="catalytic activity">
    <reaction evidence="9">
        <text>L-seryl-[protein] + UDP-N-acetyl-alpha-D-glucosamine = 3-O-(N-acetyl-beta-D-glucosaminyl)-L-seryl-[protein] + UDP + H(+)</text>
        <dbReference type="Rhea" id="RHEA:48904"/>
        <dbReference type="Rhea" id="RHEA-COMP:9863"/>
        <dbReference type="Rhea" id="RHEA-COMP:12251"/>
        <dbReference type="ChEBI" id="CHEBI:15378"/>
        <dbReference type="ChEBI" id="CHEBI:29999"/>
        <dbReference type="ChEBI" id="CHEBI:57705"/>
        <dbReference type="ChEBI" id="CHEBI:58223"/>
        <dbReference type="ChEBI" id="CHEBI:90838"/>
        <dbReference type="EC" id="2.4.1.255"/>
    </reaction>
</comment>
<dbReference type="PANTHER" id="PTHR20961">
    <property type="entry name" value="GLYCOSYLTRANSFERASE"/>
    <property type="match status" value="1"/>
</dbReference>
<evidence type="ECO:0000256" key="5">
    <source>
        <dbReference type="ARBA" id="ARBA00022824"/>
    </source>
</evidence>
<gene>
    <name evidence="13" type="ORF">ONB1V03_LOCUS11140</name>
</gene>
<proteinExistence type="predicted"/>
<evidence type="ECO:0000256" key="4">
    <source>
        <dbReference type="ARBA" id="ARBA00022729"/>
    </source>
</evidence>
<dbReference type="Pfam" id="PF04577">
    <property type="entry name" value="Glyco_transf_61"/>
    <property type="match status" value="1"/>
</dbReference>
<reference evidence="13" key="1">
    <citation type="submission" date="2020-11" db="EMBL/GenBank/DDBJ databases">
        <authorList>
            <person name="Tran Van P."/>
        </authorList>
    </citation>
    <scope>NUCLEOTIDE SEQUENCE</scope>
</reference>
<dbReference type="Proteomes" id="UP000728032">
    <property type="component" value="Unassembled WGS sequence"/>
</dbReference>
<evidence type="ECO:0000256" key="1">
    <source>
        <dbReference type="ARBA" id="ARBA00011970"/>
    </source>
</evidence>
<sequence>VPQNSPNPYSLNVLIDSLKKDMKSEQKLRTTVCDVKIERPKVEVIASDGKCDNVLSGSDKKYECILCPHVSPTADAAKDHYLVHLEVYIECGECHEKFTNLQTYRKHNPKHLDRNKMLYLNEFMAAKKWCDNYVDYIERHHQLVDDLVDSHTMFCPICRTIKRCYPKSVTTSDKSNRNQNYKPFSEEFIRNHLHQHFQYLPYVCIDCDMEDKKTEFYLNATARQHLNKCHDIEKADHLSPNELMTYFDRKKCIKKLDHFIDNCVEMSLQMNACLEQRSNKMPNYLNDNYFGDNYHNFDNYTNHSYMNPNLNGSPMRPQMPPKEVHNYGNRNPVNASRRPNNGHNVRHNYYRRTQPYYGPNGGPIANQYRAQVIDYSNGTQPQPNRYCIESSLDSLLQLCSSVFRPYNRNAVTNNSSQPLMTGPPSGLLPLPTAYPNVRPYGQTSQPYMPNANVVQMPTHSQPFNSSYGSQPPPQQQMNSYASSNQSVPQYGASMPYSHTIPQPVPQPVPPPPPMVAPQPVPPPSRTPLFPIQAPTPVGPPNRTQPNVPKVKVEIDVESQRLSDETRAQKIIAEGMQHRFQNDLNGYYCLFCDVFCNNLSAGERHVETPKHHRTKIGDNLKGIDAKYTIKSERINETAVALARKEELSKISNVIKNEYFNEGIRLKDGIGSDAYVCESCGIAMASLVLVKKHLELHKQLSEQLGICTKPVIGLDFICEYIDPDPDTPRVYECALCNTTNTSKEIINHICGFTHITNFIKRIHPKEGIKFTSETPELVLEAAKQAIELEMVVGRGHFKVKHQSAPRNYNNRNSSLDQIKSNYNSLAPSPSPVPQKAVFQIELPKVKSEEEKSSLEKLFCVRLESESDANEVTKLIETITNCVLDYLTKDMVPQQRDQFRRQLNNFNPNKTHINDNDIHLKREICAKVSAGLGTDCWGYESDCNGSDIYLTPECPEDTNGWARNEVEAIKVFFDSADFGYVRQRSHELRYYCRPKVATNDRQLISSLKCSQYMRYCSAKNIWIDFELLSKMDEPVRYREDVIGSQHIGGWNCDLHDKDLKSEGQHKSPLQSWFTEIENLRVLSDDQKCDLWIERPTYVMKLDATVNMYHHFCDFINLYASLHLNNSFSVDNNIVIWDSYPYRSNFGLVWKAFTSNPVLNIGQFKGKKVCFRDLILPLLPRMIFGIYYNMPLIPGCRQSGLFRAFNRHLIHRLDIEAIVPQNENLVRITLISRKTKYRQIVNELELLDALKDLKDISVEIHDFNHWMPFERQIKMSANSDVLIGIHGAGLTHVLFQPDWGVLFELYNCDDEHCYKDLSRLRGVHYMTWTDRSKVYPQESDYKSENPQFSADAKFTNYRFDAKEFRRLVNIAVDYVRKTRHSSAIDKTFESKVITKPKTEL</sequence>
<keyword evidence="4" id="KW-0732">Signal</keyword>
<evidence type="ECO:0000259" key="12">
    <source>
        <dbReference type="PROSITE" id="PS00028"/>
    </source>
</evidence>
<dbReference type="InterPro" id="IPR049625">
    <property type="entry name" value="Glyco_transf_61_cat"/>
</dbReference>
<dbReference type="PROSITE" id="PS00028">
    <property type="entry name" value="ZINC_FINGER_C2H2_1"/>
    <property type="match status" value="2"/>
</dbReference>
<keyword evidence="6" id="KW-0325">Glycoprotein</keyword>
<evidence type="ECO:0000256" key="6">
    <source>
        <dbReference type="ARBA" id="ARBA00023180"/>
    </source>
</evidence>
<evidence type="ECO:0000256" key="7">
    <source>
        <dbReference type="ARBA" id="ARBA00040944"/>
    </source>
</evidence>
<dbReference type="GO" id="GO:0005788">
    <property type="term" value="C:endoplasmic reticulum lumen"/>
    <property type="evidence" value="ECO:0007669"/>
    <property type="project" value="TreeGrafter"/>
</dbReference>
<keyword evidence="2" id="KW-0328">Glycosyltransferase</keyword>